<evidence type="ECO:0000313" key="2">
    <source>
        <dbReference type="Proteomes" id="UP000316095"/>
    </source>
</evidence>
<keyword evidence="2" id="KW-1185">Reference proteome</keyword>
<name>A0A5C5XBP1_9PLAN</name>
<dbReference type="AlphaFoldDB" id="A0A5C5XBP1"/>
<sequence>MTVQGNVQFSTKLPMKQILHSNGEYTEESEKLSYIFPIELLNMICQEIGEENFDTNVLVRERKLSQNTQYIGFWRGMPLSYPLLKPYQDIVLDQFAADVLKQSEADCQSLEDVANDRLRKFNLTMRAYCGWLLMNEEFLKDHDRWLNQNGENILKFGIPCFVQNTAQDRTLEESEEWVREYQSFCQKWRLQSLAAPRLPVPQPIQSPYVSELSALNPAEGTTLMAVPDIYPTFSRGILPDILEDSLRGSQVPGHLQDWMDIAAKENTSKNTLGTFQRRFALQHYWRVFYDKFPTSVSKNVTKLHAAFSTFFQCDIDTIRGDLRSIKNSLGPDWQYTPFFAPSKKV</sequence>
<dbReference type="Proteomes" id="UP000316095">
    <property type="component" value="Unassembled WGS sequence"/>
</dbReference>
<organism evidence="1 2">
    <name type="scientific">Rubinisphaera italica</name>
    <dbReference type="NCBI Taxonomy" id="2527969"/>
    <lineage>
        <taxon>Bacteria</taxon>
        <taxon>Pseudomonadati</taxon>
        <taxon>Planctomycetota</taxon>
        <taxon>Planctomycetia</taxon>
        <taxon>Planctomycetales</taxon>
        <taxon>Planctomycetaceae</taxon>
        <taxon>Rubinisphaera</taxon>
    </lineage>
</organism>
<proteinExistence type="predicted"/>
<dbReference type="RefSeq" id="WP_146501905.1">
    <property type="nucleotide sequence ID" value="NZ_SJPG01000001.1"/>
</dbReference>
<evidence type="ECO:0000313" key="1">
    <source>
        <dbReference type="EMBL" id="TWT59703.1"/>
    </source>
</evidence>
<protein>
    <submittedName>
        <fullName evidence="1">Uncharacterized protein</fullName>
    </submittedName>
</protein>
<dbReference type="EMBL" id="SJPG01000001">
    <property type="protein sequence ID" value="TWT59703.1"/>
    <property type="molecule type" value="Genomic_DNA"/>
</dbReference>
<dbReference type="OrthoDB" id="217434at2"/>
<reference evidence="1 2" key="1">
    <citation type="submission" date="2019-02" db="EMBL/GenBank/DDBJ databases">
        <title>Deep-cultivation of Planctomycetes and their phenomic and genomic characterization uncovers novel biology.</title>
        <authorList>
            <person name="Wiegand S."/>
            <person name="Jogler M."/>
            <person name="Boedeker C."/>
            <person name="Pinto D."/>
            <person name="Vollmers J."/>
            <person name="Rivas-Marin E."/>
            <person name="Kohn T."/>
            <person name="Peeters S.H."/>
            <person name="Heuer A."/>
            <person name="Rast P."/>
            <person name="Oberbeckmann S."/>
            <person name="Bunk B."/>
            <person name="Jeske O."/>
            <person name="Meyerdierks A."/>
            <person name="Storesund J.E."/>
            <person name="Kallscheuer N."/>
            <person name="Luecker S."/>
            <person name="Lage O.M."/>
            <person name="Pohl T."/>
            <person name="Merkel B.J."/>
            <person name="Hornburger P."/>
            <person name="Mueller R.-W."/>
            <person name="Bruemmer F."/>
            <person name="Labrenz M."/>
            <person name="Spormann A.M."/>
            <person name="Op Den Camp H."/>
            <person name="Overmann J."/>
            <person name="Amann R."/>
            <person name="Jetten M.S.M."/>
            <person name="Mascher T."/>
            <person name="Medema M.H."/>
            <person name="Devos D.P."/>
            <person name="Kaster A.-K."/>
            <person name="Ovreas L."/>
            <person name="Rohde M."/>
            <person name="Galperin M.Y."/>
            <person name="Jogler C."/>
        </authorList>
    </citation>
    <scope>NUCLEOTIDE SEQUENCE [LARGE SCALE GENOMIC DNA]</scope>
    <source>
        <strain evidence="1 2">Pan54</strain>
    </source>
</reference>
<accession>A0A5C5XBP1</accession>
<gene>
    <name evidence="1" type="ORF">Pan54_04130</name>
</gene>
<comment type="caution">
    <text evidence="1">The sequence shown here is derived from an EMBL/GenBank/DDBJ whole genome shotgun (WGS) entry which is preliminary data.</text>
</comment>